<name>A0ABS7Z5Z3_9SPHI</name>
<evidence type="ECO:0000313" key="4">
    <source>
        <dbReference type="Proteomes" id="UP001165302"/>
    </source>
</evidence>
<organism evidence="3 4">
    <name type="scientific">Sphingobacterium bovistauri</name>
    <dbReference type="NCBI Taxonomy" id="2781959"/>
    <lineage>
        <taxon>Bacteria</taxon>
        <taxon>Pseudomonadati</taxon>
        <taxon>Bacteroidota</taxon>
        <taxon>Sphingobacteriia</taxon>
        <taxon>Sphingobacteriales</taxon>
        <taxon>Sphingobacteriaceae</taxon>
        <taxon>Sphingobacterium</taxon>
    </lineage>
</organism>
<feature type="domain" description="YokE-like PH" evidence="2">
    <location>
        <begin position="27"/>
        <end position="123"/>
    </location>
</feature>
<dbReference type="Pfam" id="PF14470">
    <property type="entry name" value="bPH_3"/>
    <property type="match status" value="1"/>
</dbReference>
<evidence type="ECO:0000259" key="1">
    <source>
        <dbReference type="Pfam" id="PF09851"/>
    </source>
</evidence>
<keyword evidence="4" id="KW-1185">Reference proteome</keyword>
<dbReference type="RefSeq" id="WP_225553505.1">
    <property type="nucleotide sequence ID" value="NZ_JADEYP010000018.1"/>
</dbReference>
<proteinExistence type="predicted"/>
<reference evidence="3" key="1">
    <citation type="submission" date="2020-10" db="EMBL/GenBank/DDBJ databases">
        <authorList>
            <person name="Lu T."/>
            <person name="Wang Q."/>
            <person name="Han X."/>
        </authorList>
    </citation>
    <scope>NUCLEOTIDE SEQUENCE</scope>
    <source>
        <strain evidence="3">WQ 366</strain>
    </source>
</reference>
<dbReference type="InterPro" id="IPR039519">
    <property type="entry name" value="YokE-like_PH"/>
</dbReference>
<gene>
    <name evidence="3" type="ORF">IPZ78_10645</name>
</gene>
<dbReference type="EMBL" id="JADEYP010000018">
    <property type="protein sequence ID" value="MCA5005610.1"/>
    <property type="molecule type" value="Genomic_DNA"/>
</dbReference>
<sequence>MSLDKFIQDGQEPKVIEKIYSKIETMLNRDETVTYIALQKKPAVTLLPDSITISNKRIFLCEFTKLGLSTNFEIFDWKDIKDIAFKEEIFGSKVTVIPFTGENLSIDYIPKTQARRLYQLIKEVLEEIKSTDSKEDNRPNLQTAQTVVKPIVPIRNIYEESENEIQQSKIEESPIVSAVPEIETPKFEPIAEPEHTYVAPTVIREYEAPAPTFTPAPTPIEEVEDELTIKLKKLKSLYDKQLISQSEYENKKADILSQL</sequence>
<comment type="caution">
    <text evidence="3">The sequence shown here is derived from an EMBL/GenBank/DDBJ whole genome shotgun (WGS) entry which is preliminary data.</text>
</comment>
<feature type="domain" description="SHOCT" evidence="1">
    <location>
        <begin position="230"/>
        <end position="256"/>
    </location>
</feature>
<protein>
    <submittedName>
        <fullName evidence="3">PH domain-containing protein</fullName>
    </submittedName>
</protein>
<evidence type="ECO:0000259" key="2">
    <source>
        <dbReference type="Pfam" id="PF14470"/>
    </source>
</evidence>
<dbReference type="Proteomes" id="UP001165302">
    <property type="component" value="Unassembled WGS sequence"/>
</dbReference>
<dbReference type="Pfam" id="PF09851">
    <property type="entry name" value="SHOCT"/>
    <property type="match status" value="1"/>
</dbReference>
<accession>A0ABS7Z5Z3</accession>
<dbReference type="InterPro" id="IPR018649">
    <property type="entry name" value="SHOCT"/>
</dbReference>
<evidence type="ECO:0000313" key="3">
    <source>
        <dbReference type="EMBL" id="MCA5005610.1"/>
    </source>
</evidence>